<evidence type="ECO:0000256" key="1">
    <source>
        <dbReference type="SAM" id="Phobius"/>
    </source>
</evidence>
<evidence type="ECO:0000313" key="5">
    <source>
        <dbReference type="Proteomes" id="UP000437862"/>
    </source>
</evidence>
<dbReference type="EMBL" id="VLKW01000001">
    <property type="protein sequence ID" value="TWI51464.1"/>
    <property type="molecule type" value="Genomic_DNA"/>
</dbReference>
<evidence type="ECO:0000313" key="3">
    <source>
        <dbReference type="EMBL" id="TWI51464.1"/>
    </source>
</evidence>
<dbReference type="Proteomes" id="UP000315112">
    <property type="component" value="Unassembled WGS sequence"/>
</dbReference>
<reference evidence="3" key="2">
    <citation type="submission" date="2019-07" db="EMBL/GenBank/DDBJ databases">
        <authorList>
            <person name="Whitman W."/>
            <person name="Huntemann M."/>
            <person name="Clum A."/>
            <person name="Pillay M."/>
            <person name="Palaniappan K."/>
            <person name="Varghese N."/>
            <person name="Mikhailova N."/>
            <person name="Stamatis D."/>
            <person name="Reddy T."/>
            <person name="Daum C."/>
            <person name="Shapiro N."/>
            <person name="Ivanova N."/>
            <person name="Kyrpides N."/>
            <person name="Woyke T."/>
        </authorList>
    </citation>
    <scope>NUCLEOTIDE SEQUENCE</scope>
    <source>
        <strain evidence="3">CGMCC 1.10685</strain>
    </source>
</reference>
<evidence type="ECO:0008006" key="6">
    <source>
        <dbReference type="Google" id="ProtNLM"/>
    </source>
</evidence>
<reference evidence="2 5" key="3">
    <citation type="submission" date="2019-12" db="EMBL/GenBank/DDBJ databases">
        <title>Draft Genome Sequences of Six Type Strains of the Genus Massilia.</title>
        <authorList>
            <person name="Miess H."/>
            <person name="Frediansyah A."/>
            <person name="Goeker M."/>
            <person name="Gross H."/>
        </authorList>
    </citation>
    <scope>NUCLEOTIDE SEQUENCE [LARGE SCALE GENOMIC DNA]</scope>
    <source>
        <strain evidence="2 5">DSM 26639</strain>
    </source>
</reference>
<dbReference type="EMBL" id="CP046904">
    <property type="protein sequence ID" value="QGZ41499.1"/>
    <property type="molecule type" value="Genomic_DNA"/>
</dbReference>
<evidence type="ECO:0000313" key="4">
    <source>
        <dbReference type="Proteomes" id="UP000315112"/>
    </source>
</evidence>
<sequence>MTNIATKLENDPELRDRTVTVVMWLMGIGATMSMVGLAILAHQIL</sequence>
<feature type="transmembrane region" description="Helical" evidence="1">
    <location>
        <begin position="21"/>
        <end position="41"/>
    </location>
</feature>
<protein>
    <recommendedName>
        <fullName evidence="6">DUF2474 family protein</fullName>
    </recommendedName>
</protein>
<accession>A0A562Q413</accession>
<gene>
    <name evidence="2" type="ORF">GO485_22185</name>
    <name evidence="3" type="ORF">IP92_00449</name>
</gene>
<organism evidence="3 4">
    <name type="scientific">Pseudoduganella flava</name>
    <dbReference type="NCBI Taxonomy" id="871742"/>
    <lineage>
        <taxon>Bacteria</taxon>
        <taxon>Pseudomonadati</taxon>
        <taxon>Pseudomonadota</taxon>
        <taxon>Betaproteobacteria</taxon>
        <taxon>Burkholderiales</taxon>
        <taxon>Oxalobacteraceae</taxon>
        <taxon>Telluria group</taxon>
        <taxon>Pseudoduganella</taxon>
    </lineage>
</organism>
<name>A0A562Q413_9BURK</name>
<dbReference type="Proteomes" id="UP000437862">
    <property type="component" value="Chromosome"/>
</dbReference>
<proteinExistence type="predicted"/>
<dbReference type="RefSeq" id="WP_158206804.1">
    <property type="nucleotide sequence ID" value="NZ_CP046904.1"/>
</dbReference>
<keyword evidence="5" id="KW-1185">Reference proteome</keyword>
<dbReference type="AlphaFoldDB" id="A0A562Q413"/>
<keyword evidence="1" id="KW-1133">Transmembrane helix</keyword>
<reference evidence="3 4" key="1">
    <citation type="journal article" date="2015" name="Stand. Genomic Sci.">
        <title>Genomic Encyclopedia of Bacterial and Archaeal Type Strains, Phase III: the genomes of soil and plant-associated and newly described type strains.</title>
        <authorList>
            <person name="Whitman W.B."/>
            <person name="Woyke T."/>
            <person name="Klenk H.P."/>
            <person name="Zhou Y."/>
            <person name="Lilburn T.G."/>
            <person name="Beck B.J."/>
            <person name="De Vos P."/>
            <person name="Vandamme P."/>
            <person name="Eisen J.A."/>
            <person name="Garrity G."/>
            <person name="Hugenholtz P."/>
            <person name="Kyrpides N.C."/>
        </authorList>
    </citation>
    <scope>NUCLEOTIDE SEQUENCE [LARGE SCALE GENOMIC DNA]</scope>
    <source>
        <strain evidence="3 4">CGMCC 1.10685</strain>
    </source>
</reference>
<evidence type="ECO:0000313" key="2">
    <source>
        <dbReference type="EMBL" id="QGZ41499.1"/>
    </source>
</evidence>
<keyword evidence="1" id="KW-0812">Transmembrane</keyword>
<keyword evidence="1" id="KW-0472">Membrane</keyword>